<feature type="domain" description="Rhodanese" evidence="1">
    <location>
        <begin position="21"/>
        <end position="108"/>
    </location>
</feature>
<dbReference type="InterPro" id="IPR001763">
    <property type="entry name" value="Rhodanese-like_dom"/>
</dbReference>
<accession>A0A6J7JXC3</accession>
<protein>
    <submittedName>
        <fullName evidence="2">Unannotated protein</fullName>
    </submittedName>
</protein>
<reference evidence="2" key="1">
    <citation type="submission" date="2020-05" db="EMBL/GenBank/DDBJ databases">
        <authorList>
            <person name="Chiriac C."/>
            <person name="Salcher M."/>
            <person name="Ghai R."/>
            <person name="Kavagutti S V."/>
        </authorList>
    </citation>
    <scope>NUCLEOTIDE SEQUENCE</scope>
</reference>
<gene>
    <name evidence="2" type="ORF">UFOPK3772_01282</name>
</gene>
<sequence length="117" mass="12116">MGPTASGGNLNISVDEALPMLEAGAVLLDVRELVEWSAGHDPVGVHMPMARVPLDLGQLDRARPVLVICRSGNRSLTSAAQLRQAGFSAVSIDGGMGAWQQAGRTVVGDNGDPGMII</sequence>
<dbReference type="PANTHER" id="PTHR43031:SF1">
    <property type="entry name" value="PYRIDINE NUCLEOTIDE-DISULPHIDE OXIDOREDUCTASE"/>
    <property type="match status" value="1"/>
</dbReference>
<dbReference type="SUPFAM" id="SSF52821">
    <property type="entry name" value="Rhodanese/Cell cycle control phosphatase"/>
    <property type="match status" value="1"/>
</dbReference>
<dbReference type="CDD" id="cd00158">
    <property type="entry name" value="RHOD"/>
    <property type="match status" value="1"/>
</dbReference>
<dbReference type="Pfam" id="PF00581">
    <property type="entry name" value="Rhodanese"/>
    <property type="match status" value="1"/>
</dbReference>
<name>A0A6J7JXC3_9ZZZZ</name>
<dbReference type="EMBL" id="CAFBNE010000033">
    <property type="protein sequence ID" value="CAB4946784.1"/>
    <property type="molecule type" value="Genomic_DNA"/>
</dbReference>
<dbReference type="PANTHER" id="PTHR43031">
    <property type="entry name" value="FAD-DEPENDENT OXIDOREDUCTASE"/>
    <property type="match status" value="1"/>
</dbReference>
<dbReference type="InterPro" id="IPR050229">
    <property type="entry name" value="GlpE_sulfurtransferase"/>
</dbReference>
<dbReference type="InterPro" id="IPR036873">
    <property type="entry name" value="Rhodanese-like_dom_sf"/>
</dbReference>
<dbReference type="SMART" id="SM00450">
    <property type="entry name" value="RHOD"/>
    <property type="match status" value="1"/>
</dbReference>
<proteinExistence type="predicted"/>
<dbReference type="Gene3D" id="3.40.250.10">
    <property type="entry name" value="Rhodanese-like domain"/>
    <property type="match status" value="1"/>
</dbReference>
<dbReference type="PROSITE" id="PS50206">
    <property type="entry name" value="RHODANESE_3"/>
    <property type="match status" value="1"/>
</dbReference>
<dbReference type="AlphaFoldDB" id="A0A6J7JXC3"/>
<evidence type="ECO:0000259" key="1">
    <source>
        <dbReference type="PROSITE" id="PS50206"/>
    </source>
</evidence>
<organism evidence="2">
    <name type="scientific">freshwater metagenome</name>
    <dbReference type="NCBI Taxonomy" id="449393"/>
    <lineage>
        <taxon>unclassified sequences</taxon>
        <taxon>metagenomes</taxon>
        <taxon>ecological metagenomes</taxon>
    </lineage>
</organism>
<evidence type="ECO:0000313" key="2">
    <source>
        <dbReference type="EMBL" id="CAB4946784.1"/>
    </source>
</evidence>